<feature type="region of interest" description="Disordered" evidence="1">
    <location>
        <begin position="310"/>
        <end position="334"/>
    </location>
</feature>
<keyword evidence="3" id="KW-1185">Reference proteome</keyword>
<feature type="compositionally biased region" description="Polar residues" evidence="1">
    <location>
        <begin position="249"/>
        <end position="273"/>
    </location>
</feature>
<name>A0A6J7ZLA7_PLARU</name>
<evidence type="ECO:0000313" key="2">
    <source>
        <dbReference type="EMBL" id="CAC5343195.1"/>
    </source>
</evidence>
<gene>
    <name evidence="2" type="ORF">PLAN_30424</name>
</gene>
<dbReference type="Proteomes" id="UP000196521">
    <property type="component" value="Chromosome"/>
</dbReference>
<accession>A0A6J7ZLA7</accession>
<dbReference type="EMBL" id="LR812490">
    <property type="protein sequence ID" value="CAC5343195.1"/>
    <property type="molecule type" value="Genomic_DNA"/>
</dbReference>
<feature type="region of interest" description="Disordered" evidence="1">
    <location>
        <begin position="90"/>
        <end position="113"/>
    </location>
</feature>
<dbReference type="RefSeq" id="WP_199918581.1">
    <property type="nucleotide sequence ID" value="NZ_LR812490.1"/>
</dbReference>
<feature type="region of interest" description="Disordered" evidence="1">
    <location>
        <begin position="1"/>
        <end position="22"/>
    </location>
</feature>
<comment type="caution">
    <text evidence="2">The sequence shown here is derived from an EMBL/GenBank/DDBJ whole genome shotgun (WGS) entry which is preliminary data.</text>
</comment>
<feature type="region of interest" description="Disordered" evidence="1">
    <location>
        <begin position="249"/>
        <end position="274"/>
    </location>
</feature>
<organism evidence="2 3">
    <name type="scientific">Planktothrix rubescens CCAP 1459/22</name>
    <dbReference type="NCBI Taxonomy" id="329571"/>
    <lineage>
        <taxon>Bacteria</taxon>
        <taxon>Bacillati</taxon>
        <taxon>Cyanobacteriota</taxon>
        <taxon>Cyanophyceae</taxon>
        <taxon>Oscillatoriophycideae</taxon>
        <taxon>Oscillatoriales</taxon>
        <taxon>Microcoleaceae</taxon>
        <taxon>Planktothrix</taxon>
    </lineage>
</organism>
<proteinExistence type="predicted"/>
<dbReference type="EMBL" id="CZCZ02000013">
    <property type="protein sequence ID" value="CAC5343195.1"/>
    <property type="molecule type" value="Genomic_DNA"/>
</dbReference>
<reference evidence="2" key="1">
    <citation type="submission" date="2020-05" db="EMBL/GenBank/DDBJ databases">
        <authorList>
            <consortium name="Genoscope - CEA"/>
            <person name="William W."/>
        </authorList>
    </citation>
    <scope>NUCLEOTIDE SEQUENCE [LARGE SCALE GENOMIC DNA]</scope>
    <source>
        <strain evidence="2">PCC 7821</strain>
    </source>
</reference>
<feature type="region of interest" description="Disordered" evidence="1">
    <location>
        <begin position="126"/>
        <end position="156"/>
    </location>
</feature>
<feature type="compositionally biased region" description="Polar residues" evidence="1">
    <location>
        <begin position="90"/>
        <end position="99"/>
    </location>
</feature>
<feature type="compositionally biased region" description="Polar residues" evidence="1">
    <location>
        <begin position="1"/>
        <end position="18"/>
    </location>
</feature>
<evidence type="ECO:0000256" key="1">
    <source>
        <dbReference type="SAM" id="MobiDB-lite"/>
    </source>
</evidence>
<evidence type="ECO:0000313" key="3">
    <source>
        <dbReference type="Proteomes" id="UP000196521"/>
    </source>
</evidence>
<sequence length="652" mass="72186">MAESMYNQQNINQKSTETPTEEDALGIKNPLLTPTTLGQNFLSLQSISPLGSRSINLINWSLISPNQTLLQNFQDNENWQDSSISEFRPFSKNSLTENSPIIEPQSDKTLPSSVPIQLSSELPIQQPPETSFIDSESPIPQPPETPSSDSESPIGQTENIFPFQIDQKTRRNSVIQNSKSSISHFFQKKSEFPREKISQENVNKLTKKSAENQDISTTEESVINSIETNDLQTINPTDIPNPEIPVSTLQKQPDSTIDNIPQTESVSTINPTDIPNPEIPVSTLQKQPDSASVINPTGIVTPEIPVSTLQKQPDSTIDNLPQTESVSTINPTDIPNPEIPVSTLQKQPDSASVINPTGIVTPEIPVSDIQKQTESQTVAQLLRQPGAIPQLPQVLENITHSKPLGISKSLIQPSKLISETSFLQTNPMLSKDEHENVLDNLDQFASPSTINIEPKSEPNFNNESSKQGIMIQQQESDFSTSDVPDSWSSIEELLGESNSTPSKPTVVQAFFKKEGRQAKHSKHPHRGSDIRTGMLLPPGISSGVAGIHNLDSQQQPTSVKVLMEKTIQTRIQQEQKTASRKAEPVETLTRSNLGLEEHQLSSAIIAQKEETKQAETKTDQVEVLAREIYGLVRQRFEIERERQGSSYDRRLL</sequence>
<dbReference type="AlphaFoldDB" id="A0A6J7ZLA7"/>
<feature type="compositionally biased region" description="Polar residues" evidence="1">
    <location>
        <begin position="310"/>
        <end position="333"/>
    </location>
</feature>
<protein>
    <submittedName>
        <fullName evidence="2">Uncharacterized protein</fullName>
    </submittedName>
</protein>